<keyword evidence="2" id="KW-0812">Transmembrane</keyword>
<feature type="transmembrane region" description="Helical" evidence="2">
    <location>
        <begin position="63"/>
        <end position="83"/>
    </location>
</feature>
<dbReference type="EMBL" id="JBHMDM010000007">
    <property type="protein sequence ID" value="MFB9378612.1"/>
    <property type="molecule type" value="Genomic_DNA"/>
</dbReference>
<reference evidence="3 4" key="1">
    <citation type="submission" date="2024-09" db="EMBL/GenBank/DDBJ databases">
        <authorList>
            <person name="Sun Q."/>
            <person name="Mori K."/>
        </authorList>
    </citation>
    <scope>NUCLEOTIDE SEQUENCE [LARGE SCALE GENOMIC DNA]</scope>
    <source>
        <strain evidence="3 4">TISTR 1856</strain>
    </source>
</reference>
<feature type="compositionally biased region" description="Basic and acidic residues" evidence="1">
    <location>
        <begin position="164"/>
        <end position="192"/>
    </location>
</feature>
<gene>
    <name evidence="3" type="ORF">ACFFVI_16740</name>
</gene>
<feature type="transmembrane region" description="Helical" evidence="2">
    <location>
        <begin position="32"/>
        <end position="51"/>
    </location>
</feature>
<feature type="transmembrane region" description="Helical" evidence="2">
    <location>
        <begin position="117"/>
        <end position="137"/>
    </location>
</feature>
<dbReference type="Proteomes" id="UP001589748">
    <property type="component" value="Unassembled WGS sequence"/>
</dbReference>
<keyword evidence="4" id="KW-1185">Reference proteome</keyword>
<accession>A0ABV5LX00</accession>
<evidence type="ECO:0000313" key="4">
    <source>
        <dbReference type="Proteomes" id="UP001589748"/>
    </source>
</evidence>
<evidence type="ECO:0000313" key="3">
    <source>
        <dbReference type="EMBL" id="MFB9378612.1"/>
    </source>
</evidence>
<feature type="transmembrane region" description="Helical" evidence="2">
    <location>
        <begin position="90"/>
        <end position="111"/>
    </location>
</feature>
<evidence type="ECO:0000256" key="1">
    <source>
        <dbReference type="SAM" id="MobiDB-lite"/>
    </source>
</evidence>
<feature type="region of interest" description="Disordered" evidence="1">
    <location>
        <begin position="160"/>
        <end position="192"/>
    </location>
</feature>
<protein>
    <submittedName>
        <fullName evidence="3">Uncharacterized protein</fullName>
    </submittedName>
</protein>
<proteinExistence type="predicted"/>
<sequence length="192" mass="20278">MTRRRAQEGPDREVSPYRPRTARIAAASPYQLVLLAMTFLAGLVILIGVDLPPSIGGNLPHALGWAWAGALITGALAGTVGLADRLTYRGLLVESAGCSIHGGACAFYVVALVLGNGAATVVVPASLITGIAIASTWRAMQARREARDLLRTVLPLLRTTRAPEGGEGHDRSNHSPDEHHRDRPGSRHDDGA</sequence>
<name>A0ABV5LX00_9ACTN</name>
<comment type="caution">
    <text evidence="3">The sequence shown here is derived from an EMBL/GenBank/DDBJ whole genome shotgun (WGS) entry which is preliminary data.</text>
</comment>
<keyword evidence="2" id="KW-0472">Membrane</keyword>
<evidence type="ECO:0000256" key="2">
    <source>
        <dbReference type="SAM" id="Phobius"/>
    </source>
</evidence>
<keyword evidence="2" id="KW-1133">Transmembrane helix</keyword>
<dbReference type="RefSeq" id="WP_380136708.1">
    <property type="nucleotide sequence ID" value="NZ_JBHLUI010000008.1"/>
</dbReference>
<organism evidence="3 4">
    <name type="scientific">Kineococcus gynurae</name>
    <dbReference type="NCBI Taxonomy" id="452979"/>
    <lineage>
        <taxon>Bacteria</taxon>
        <taxon>Bacillati</taxon>
        <taxon>Actinomycetota</taxon>
        <taxon>Actinomycetes</taxon>
        <taxon>Kineosporiales</taxon>
        <taxon>Kineosporiaceae</taxon>
        <taxon>Kineococcus</taxon>
    </lineage>
</organism>